<comment type="subcellular location">
    <subcellularLocation>
        <location evidence="1">Cell membrane</location>
        <topology evidence="1">Multi-pass membrane protein</topology>
    </subcellularLocation>
</comment>
<organism evidence="7 8">
    <name type="scientific">Waddlia chondrophila (strain ATCC VR-1470 / WSU 86-1044)</name>
    <dbReference type="NCBI Taxonomy" id="716544"/>
    <lineage>
        <taxon>Bacteria</taxon>
        <taxon>Pseudomonadati</taxon>
        <taxon>Chlamydiota</taxon>
        <taxon>Chlamydiia</taxon>
        <taxon>Parachlamydiales</taxon>
        <taxon>Waddliaceae</taxon>
        <taxon>Waddlia</taxon>
    </lineage>
</organism>
<feature type="transmembrane region" description="Helical" evidence="6">
    <location>
        <begin position="102"/>
        <end position="119"/>
    </location>
</feature>
<sequence>MLTKIWERYFIKETLKTFFFISFCFYGLYVLIDYASHSGARHHQSMMEWSELIKFYANEWILRADVLVPFALMIATIRTLCDLNIHNELVALQASGISLKKILRPFIFLGLLFTLLIYANTEFLLPNAMAASRHLRNQKEIQKNNKNKKFFVQHVGLKDGSTLLYQHYNFAERSFFDAYWVKSFDEIWRFQHLSPYEQPPKGIGVGHFQRMPDNTLHKIESFESRSFPEMKFNQKILLDTLTPSRELSLSTLWKRLPHSKEIESEKEAEFAASFFHKSALPWLCFFAVIAPAPFCVRYGRSHPIFFIYSLSLFFLVGSYLILNAALIISERQVLSPEVAIGVPFMLFSSTTLYRFLYRS</sequence>
<dbReference type="RefSeq" id="WP_013181767.1">
    <property type="nucleotide sequence ID" value="NC_014225.1"/>
</dbReference>
<dbReference type="HOGENOM" id="CLU_771480_0_0_0"/>
<dbReference type="PANTHER" id="PTHR33529:SF6">
    <property type="entry name" value="YJGP_YJGQ FAMILY PERMEASE"/>
    <property type="match status" value="1"/>
</dbReference>
<name>D6YV87_WADCW</name>
<proteinExistence type="predicted"/>
<evidence type="ECO:0000313" key="7">
    <source>
        <dbReference type="EMBL" id="ADI38048.1"/>
    </source>
</evidence>
<keyword evidence="4 6" id="KW-1133">Transmembrane helix</keyword>
<dbReference type="GO" id="GO:0043190">
    <property type="term" value="C:ATP-binding cassette (ABC) transporter complex"/>
    <property type="evidence" value="ECO:0007669"/>
    <property type="project" value="TreeGrafter"/>
</dbReference>
<evidence type="ECO:0000256" key="6">
    <source>
        <dbReference type="SAM" id="Phobius"/>
    </source>
</evidence>
<dbReference type="eggNOG" id="COG0795">
    <property type="taxonomic scope" value="Bacteria"/>
</dbReference>
<evidence type="ECO:0000313" key="8">
    <source>
        <dbReference type="Proteomes" id="UP000001505"/>
    </source>
</evidence>
<feature type="transmembrane region" description="Helical" evidence="6">
    <location>
        <begin position="18"/>
        <end position="40"/>
    </location>
</feature>
<evidence type="ECO:0000256" key="3">
    <source>
        <dbReference type="ARBA" id="ARBA00022692"/>
    </source>
</evidence>
<evidence type="ECO:0000256" key="5">
    <source>
        <dbReference type="ARBA" id="ARBA00023136"/>
    </source>
</evidence>
<gene>
    <name evidence="7" type="ordered locus">wcw_0681</name>
</gene>
<dbReference type="STRING" id="716544.wcw_0681"/>
<keyword evidence="3 6" id="KW-0812">Transmembrane</keyword>
<feature type="transmembrane region" description="Helical" evidence="6">
    <location>
        <begin position="305"/>
        <end position="328"/>
    </location>
</feature>
<dbReference type="OrthoDB" id="22095at2"/>
<keyword evidence="2" id="KW-1003">Cell membrane</keyword>
<keyword evidence="5 6" id="KW-0472">Membrane</keyword>
<feature type="transmembrane region" description="Helical" evidence="6">
    <location>
        <begin position="279"/>
        <end position="298"/>
    </location>
</feature>
<dbReference type="AlphaFoldDB" id="D6YV87"/>
<keyword evidence="8" id="KW-1185">Reference proteome</keyword>
<protein>
    <submittedName>
        <fullName evidence="7">Putative permease, YjgP/YjgQ family</fullName>
    </submittedName>
</protein>
<dbReference type="GO" id="GO:0015920">
    <property type="term" value="P:lipopolysaccharide transport"/>
    <property type="evidence" value="ECO:0007669"/>
    <property type="project" value="TreeGrafter"/>
</dbReference>
<evidence type="ECO:0000256" key="1">
    <source>
        <dbReference type="ARBA" id="ARBA00004651"/>
    </source>
</evidence>
<dbReference type="Proteomes" id="UP000001505">
    <property type="component" value="Chromosome"/>
</dbReference>
<dbReference type="EMBL" id="CP001928">
    <property type="protein sequence ID" value="ADI38048.1"/>
    <property type="molecule type" value="Genomic_DNA"/>
</dbReference>
<evidence type="ECO:0000256" key="2">
    <source>
        <dbReference type="ARBA" id="ARBA00022475"/>
    </source>
</evidence>
<dbReference type="InterPro" id="IPR005495">
    <property type="entry name" value="LptG/LptF_permease"/>
</dbReference>
<feature type="transmembrane region" description="Helical" evidence="6">
    <location>
        <begin position="340"/>
        <end position="357"/>
    </location>
</feature>
<dbReference type="Pfam" id="PF03739">
    <property type="entry name" value="LptF_LptG"/>
    <property type="match status" value="1"/>
</dbReference>
<dbReference type="KEGG" id="wch:wcw_0681"/>
<accession>D6YV87</accession>
<feature type="transmembrane region" description="Helical" evidence="6">
    <location>
        <begin position="60"/>
        <end position="81"/>
    </location>
</feature>
<dbReference type="PANTHER" id="PTHR33529">
    <property type="entry name" value="SLR0882 PROTEIN-RELATED"/>
    <property type="match status" value="1"/>
</dbReference>
<reference evidence="7 8" key="1">
    <citation type="journal article" date="2010" name="PLoS ONE">
        <title>The Waddlia genome: a window into chlamydial biology.</title>
        <authorList>
            <person name="Bertelli C."/>
            <person name="Collyn F."/>
            <person name="Croxatto A."/>
            <person name="Ruckert C."/>
            <person name="Polkinghorne A."/>
            <person name="Kebbi-Beghdadi C."/>
            <person name="Goesmann A."/>
            <person name="Vaughan L."/>
            <person name="Greub G."/>
        </authorList>
    </citation>
    <scope>NUCLEOTIDE SEQUENCE [LARGE SCALE GENOMIC DNA]</scope>
    <source>
        <strain evidence="8">ATCC VR-1470 / WSU 86-1044</strain>
    </source>
</reference>
<evidence type="ECO:0000256" key="4">
    <source>
        <dbReference type="ARBA" id="ARBA00022989"/>
    </source>
</evidence>